<feature type="region of interest" description="Disordered" evidence="1">
    <location>
        <begin position="447"/>
        <end position="473"/>
    </location>
</feature>
<proteinExistence type="predicted"/>
<feature type="compositionally biased region" description="Low complexity" evidence="1">
    <location>
        <begin position="249"/>
        <end position="258"/>
    </location>
</feature>
<comment type="caution">
    <text evidence="2">The sequence shown here is derived from an EMBL/GenBank/DDBJ whole genome shotgun (WGS) entry which is preliminary data.</text>
</comment>
<feature type="compositionally biased region" description="Low complexity" evidence="1">
    <location>
        <begin position="447"/>
        <end position="463"/>
    </location>
</feature>
<name>A0A819CDZ4_9BILA</name>
<dbReference type="EMBL" id="CAJOBE010002265">
    <property type="protein sequence ID" value="CAF3810891.1"/>
    <property type="molecule type" value="Genomic_DNA"/>
</dbReference>
<dbReference type="Proteomes" id="UP000663874">
    <property type="component" value="Unassembled WGS sequence"/>
</dbReference>
<gene>
    <name evidence="2" type="ORF">FNK824_LOCUS15560</name>
</gene>
<feature type="compositionally biased region" description="Polar residues" evidence="1">
    <location>
        <begin position="266"/>
        <end position="303"/>
    </location>
</feature>
<reference evidence="2" key="1">
    <citation type="submission" date="2021-02" db="EMBL/GenBank/DDBJ databases">
        <authorList>
            <person name="Nowell W R."/>
        </authorList>
    </citation>
    <scope>NUCLEOTIDE SEQUENCE</scope>
</reference>
<protein>
    <submittedName>
        <fullName evidence="2">Uncharacterized protein</fullName>
    </submittedName>
</protein>
<dbReference type="AlphaFoldDB" id="A0A819CDZ4"/>
<evidence type="ECO:0000256" key="1">
    <source>
        <dbReference type="SAM" id="MobiDB-lite"/>
    </source>
</evidence>
<evidence type="ECO:0000313" key="2">
    <source>
        <dbReference type="EMBL" id="CAF3810891.1"/>
    </source>
</evidence>
<feature type="region of interest" description="Disordered" evidence="1">
    <location>
        <begin position="114"/>
        <end position="133"/>
    </location>
</feature>
<accession>A0A819CDZ4</accession>
<feature type="region of interest" description="Disordered" evidence="1">
    <location>
        <begin position="173"/>
        <end position="204"/>
    </location>
</feature>
<feature type="compositionally biased region" description="Polar residues" evidence="1">
    <location>
        <begin position="175"/>
        <end position="186"/>
    </location>
</feature>
<evidence type="ECO:0000313" key="3">
    <source>
        <dbReference type="Proteomes" id="UP000663874"/>
    </source>
</evidence>
<organism evidence="2 3">
    <name type="scientific">Rotaria sordida</name>
    <dbReference type="NCBI Taxonomy" id="392033"/>
    <lineage>
        <taxon>Eukaryota</taxon>
        <taxon>Metazoa</taxon>
        <taxon>Spiralia</taxon>
        <taxon>Gnathifera</taxon>
        <taxon>Rotifera</taxon>
        <taxon>Eurotatoria</taxon>
        <taxon>Bdelloidea</taxon>
        <taxon>Philodinida</taxon>
        <taxon>Philodinidae</taxon>
        <taxon>Rotaria</taxon>
    </lineage>
</organism>
<sequence>MFRQWKNRLQCSNTHQTYLSIDNELENVYHKLDKLFNENLLLKIQIDKLEGRHEHWIMNEQIYLLKRIEKLENENCQLREIYQTYQIQNEKCIRSITDLIIKILLTQQELRKQHNANDTAHWRKKQQKNESFSRNTISISCPMSYNQSDNSEHITNNKSICSHQQSMIVEDQDQKTTNQSSGLNNHSSTLTTIKSKSNKSSTSSTNKLYFVLNNEKTSVKSIQNNCHSSKINIIPIDDSHHKQQLSTLNKNQQQTKTTYSNHEKSSIQTSNRTTTTISKPSRIPTTTANNRQRPPIPSITNQKTIHKSSRPPFTSTKPTESFPSVRITSTRPQSGSIITKITTTNNNKTPISSVVRQPAHVLIAEQQNNNTPPPPTIVLPSSSIINNGQHVLFSKDTVKRIRPVRSHELKLFSNHLTPEILSQTNESLSTLTPSSLESIINNKSVDNQLQKTNNNNNTNLSSNISSDMRDFSEDSLNEHEHIQRLLKQNASINTTKNTNIQTHSLNDTVQNENIEEEYFLSIDNNRSSSLIKSRSISLRQKSLVHRLIFPQRLGRMIFYRRILSDSDIYQKLCSKDNEIYHNVYHLDTIRDYSMEFYMLTSYASDSELRAWIDSNDDEIVNNVCRMNKNDDDDDEIPIKTIHSQDSLNQNEELDWYSELEIVHLPLNNQQENHKNISNYSNKVHDKELLHNEQFPLTTISTDLISSSSILSNDTSNKHYSTSLPSNIPSETNLLLQEIFRTSCTRCPSISNTIEQQTHIDQCDNDSTSSIITEEFKPDFYYLCPITNTTNFSKTDYKPLFHDF</sequence>
<feature type="compositionally biased region" description="Low complexity" evidence="1">
    <location>
        <begin position="187"/>
        <end position="204"/>
    </location>
</feature>
<feature type="region of interest" description="Disordered" evidence="1">
    <location>
        <begin position="242"/>
        <end position="331"/>
    </location>
</feature>
<feature type="compositionally biased region" description="Polar residues" evidence="1">
    <location>
        <begin position="311"/>
        <end position="331"/>
    </location>
</feature>